<dbReference type="SMART" id="SM00065">
    <property type="entry name" value="GAF"/>
    <property type="match status" value="1"/>
</dbReference>
<dbReference type="RefSeq" id="WP_014957093.1">
    <property type="nucleotide sequence ID" value="NC_018645.1"/>
</dbReference>
<dbReference type="AlphaFoldDB" id="K0N6Y1"/>
<dbReference type="STRING" id="651182.TOL2_C15860"/>
<dbReference type="OrthoDB" id="9765588at2"/>
<reference evidence="2 3" key="1">
    <citation type="journal article" date="2013" name="Environ. Microbiol.">
        <title>Complete genome, catabolic sub-proteomes and key-metabolites of Desulfobacula toluolica Tol2, a marine, aromatic compound-degrading, sulfate-reducing bacterium.</title>
        <authorList>
            <person name="Wohlbrand L."/>
            <person name="Jacob J.H."/>
            <person name="Kube M."/>
            <person name="Mussmann M."/>
            <person name="Jarling R."/>
            <person name="Beck A."/>
            <person name="Amann R."/>
            <person name="Wilkes H."/>
            <person name="Reinhardt R."/>
            <person name="Rabus R."/>
        </authorList>
    </citation>
    <scope>NUCLEOTIDE SEQUENCE [LARGE SCALE GENOMIC DNA]</scope>
    <source>
        <strain evidence="3">DSM 7467 / Tol2</strain>
    </source>
</reference>
<sequence length="186" mass="20723">MSIENKINIDLFKVIKSAMHTSADLESMGNNLVQLMTGALDIKGCSLFAANPQKKELDIFTTFGLSTTYLRKGAISSKKSIAAIYNKKPVVIKDTSNTDLLQYPEAAQKEGIKSIISLPVVFSGKIIGAIRLYHHQSWDVSDHDLETLMLFTDHVGMAMTYTRLLNAFMLIKDTVQDVHDIWVDPC</sequence>
<evidence type="ECO:0000259" key="1">
    <source>
        <dbReference type="SMART" id="SM00065"/>
    </source>
</evidence>
<gene>
    <name evidence="2" type="ordered locus">TOL2_C15860</name>
</gene>
<dbReference type="Gene3D" id="3.30.450.40">
    <property type="match status" value="1"/>
</dbReference>
<organism evidence="2 3">
    <name type="scientific">Desulfobacula toluolica (strain DSM 7467 / Tol2)</name>
    <dbReference type="NCBI Taxonomy" id="651182"/>
    <lineage>
        <taxon>Bacteria</taxon>
        <taxon>Pseudomonadati</taxon>
        <taxon>Thermodesulfobacteriota</taxon>
        <taxon>Desulfobacteria</taxon>
        <taxon>Desulfobacterales</taxon>
        <taxon>Desulfobacteraceae</taxon>
        <taxon>Desulfobacula</taxon>
    </lineage>
</organism>
<dbReference type="Pfam" id="PF13185">
    <property type="entry name" value="GAF_2"/>
    <property type="match status" value="1"/>
</dbReference>
<dbReference type="KEGG" id="dto:TOL2_C15860"/>
<name>K0N6Y1_DESTT</name>
<keyword evidence="3" id="KW-1185">Reference proteome</keyword>
<dbReference type="HOGENOM" id="CLU_123787_0_0_7"/>
<evidence type="ECO:0000313" key="3">
    <source>
        <dbReference type="Proteomes" id="UP000007347"/>
    </source>
</evidence>
<evidence type="ECO:0000313" key="2">
    <source>
        <dbReference type="EMBL" id="CCK79749.1"/>
    </source>
</evidence>
<dbReference type="SUPFAM" id="SSF55781">
    <property type="entry name" value="GAF domain-like"/>
    <property type="match status" value="1"/>
</dbReference>
<dbReference type="EMBL" id="FO203503">
    <property type="protein sequence ID" value="CCK79749.1"/>
    <property type="molecule type" value="Genomic_DNA"/>
</dbReference>
<dbReference type="InterPro" id="IPR003018">
    <property type="entry name" value="GAF"/>
</dbReference>
<protein>
    <submittedName>
        <fullName evidence="2">Putative GAF sensor protein</fullName>
    </submittedName>
</protein>
<dbReference type="InterPro" id="IPR029016">
    <property type="entry name" value="GAF-like_dom_sf"/>
</dbReference>
<accession>K0N6Y1</accession>
<feature type="domain" description="GAF" evidence="1">
    <location>
        <begin position="24"/>
        <end position="169"/>
    </location>
</feature>
<proteinExistence type="predicted"/>
<dbReference type="Proteomes" id="UP000007347">
    <property type="component" value="Chromosome"/>
</dbReference>